<dbReference type="InterPro" id="IPR017452">
    <property type="entry name" value="GPCR_Rhodpsn_7TM"/>
</dbReference>
<feature type="transmembrane region" description="Helical" evidence="10">
    <location>
        <begin position="260"/>
        <end position="282"/>
    </location>
</feature>
<evidence type="ECO:0000256" key="3">
    <source>
        <dbReference type="ARBA" id="ARBA00022725"/>
    </source>
</evidence>
<evidence type="ECO:0000256" key="5">
    <source>
        <dbReference type="ARBA" id="ARBA00023040"/>
    </source>
</evidence>
<keyword evidence="2 9" id="KW-0812">Transmembrane</keyword>
<feature type="transmembrane region" description="Helical" evidence="10">
    <location>
        <begin position="228"/>
        <end position="248"/>
    </location>
</feature>
<feature type="transmembrane region" description="Helical" evidence="10">
    <location>
        <begin position="121"/>
        <end position="143"/>
    </location>
</feature>
<dbReference type="AlphaFoldDB" id="A0A8B9GHV9"/>
<dbReference type="Ensembl" id="ENSACOT00000022609.1">
    <property type="protein sequence ID" value="ENSACOP00000021839.1"/>
    <property type="gene ID" value="ENSACOG00000014929.1"/>
</dbReference>
<dbReference type="InterPro" id="IPR050427">
    <property type="entry name" value="Olfactory_Receptors"/>
</dbReference>
<dbReference type="GO" id="GO:0004930">
    <property type="term" value="F:G protein-coupled receptor activity"/>
    <property type="evidence" value="ECO:0007669"/>
    <property type="project" value="UniProtKB-KW"/>
</dbReference>
<keyword evidence="13" id="KW-1185">Reference proteome</keyword>
<dbReference type="GO" id="GO:0005886">
    <property type="term" value="C:plasma membrane"/>
    <property type="evidence" value="ECO:0007669"/>
    <property type="project" value="UniProtKB-SubCell"/>
</dbReference>
<dbReference type="InterPro" id="IPR000725">
    <property type="entry name" value="Olfact_rcpt"/>
</dbReference>
<dbReference type="Gene3D" id="1.20.1070.10">
    <property type="entry name" value="Rhodopsin 7-helix transmembrane proteins"/>
    <property type="match status" value="1"/>
</dbReference>
<proteinExistence type="inferred from homology"/>
<keyword evidence="4 10" id="KW-1133">Transmembrane helix</keyword>
<comment type="subcellular location">
    <subcellularLocation>
        <location evidence="10">Cell membrane</location>
        <topology evidence="10">Multi-pass membrane protein</topology>
    </subcellularLocation>
    <subcellularLocation>
        <location evidence="1">Membrane</location>
        <topology evidence="1">Multi-pass membrane protein</topology>
    </subcellularLocation>
</comment>
<evidence type="ECO:0000259" key="11">
    <source>
        <dbReference type="PROSITE" id="PS50262"/>
    </source>
</evidence>
<evidence type="ECO:0000256" key="6">
    <source>
        <dbReference type="ARBA" id="ARBA00023136"/>
    </source>
</evidence>
<evidence type="ECO:0000256" key="1">
    <source>
        <dbReference type="ARBA" id="ARBA00004141"/>
    </source>
</evidence>
<evidence type="ECO:0000256" key="10">
    <source>
        <dbReference type="RuleBase" id="RU363047"/>
    </source>
</evidence>
<evidence type="ECO:0000313" key="13">
    <source>
        <dbReference type="Proteomes" id="UP000694522"/>
    </source>
</evidence>
<name>A0A8B9GHV9_9PSIT</name>
<dbReference type="GO" id="GO:0004984">
    <property type="term" value="F:olfactory receptor activity"/>
    <property type="evidence" value="ECO:0007669"/>
    <property type="project" value="InterPro"/>
</dbReference>
<feature type="transmembrane region" description="Helical" evidence="10">
    <location>
        <begin position="294"/>
        <end position="312"/>
    </location>
</feature>
<dbReference type="SUPFAM" id="SSF81321">
    <property type="entry name" value="Family A G protein-coupled receptor-like"/>
    <property type="match status" value="1"/>
</dbReference>
<feature type="transmembrane region" description="Helical" evidence="10">
    <location>
        <begin position="82"/>
        <end position="101"/>
    </location>
</feature>
<keyword evidence="6 10" id="KW-0472">Membrane</keyword>
<keyword evidence="3 10" id="KW-0552">Olfaction</keyword>
<evidence type="ECO:0000256" key="4">
    <source>
        <dbReference type="ARBA" id="ARBA00022989"/>
    </source>
</evidence>
<keyword evidence="10" id="KW-1003">Cell membrane</keyword>
<keyword evidence="7 9" id="KW-0675">Receptor</keyword>
<dbReference type="FunFam" id="1.20.1070.10:FF:000007">
    <property type="entry name" value="Olfactory receptor"/>
    <property type="match status" value="1"/>
</dbReference>
<reference evidence="12" key="2">
    <citation type="submission" date="2025-09" db="UniProtKB">
        <authorList>
            <consortium name="Ensembl"/>
        </authorList>
    </citation>
    <scope>IDENTIFICATION</scope>
</reference>
<dbReference type="PROSITE" id="PS00237">
    <property type="entry name" value="G_PROTEIN_RECEP_F1_1"/>
    <property type="match status" value="1"/>
</dbReference>
<reference evidence="12" key="1">
    <citation type="submission" date="2025-08" db="UniProtKB">
        <authorList>
            <consortium name="Ensembl"/>
        </authorList>
    </citation>
    <scope>IDENTIFICATION</scope>
</reference>
<feature type="transmembrane region" description="Helical" evidence="10">
    <location>
        <begin position="163"/>
        <end position="181"/>
    </location>
</feature>
<evidence type="ECO:0000256" key="9">
    <source>
        <dbReference type="RuleBase" id="RU000688"/>
    </source>
</evidence>
<keyword evidence="8 9" id="KW-0807">Transducer</keyword>
<dbReference type="PANTHER" id="PTHR48002">
    <property type="entry name" value="OLFACTORY RECEPTOR"/>
    <property type="match status" value="1"/>
</dbReference>
<dbReference type="Pfam" id="PF13853">
    <property type="entry name" value="7tm_4"/>
    <property type="match status" value="1"/>
</dbReference>
<dbReference type="PRINTS" id="PR00245">
    <property type="entry name" value="OLFACTORYR"/>
</dbReference>
<protein>
    <recommendedName>
        <fullName evidence="10">Olfactory receptor</fullName>
    </recommendedName>
</protein>
<evidence type="ECO:0000256" key="8">
    <source>
        <dbReference type="ARBA" id="ARBA00023224"/>
    </source>
</evidence>
<feature type="transmembrane region" description="Helical" evidence="10">
    <location>
        <begin position="48"/>
        <end position="70"/>
    </location>
</feature>
<organism evidence="12 13">
    <name type="scientific">Amazona collaria</name>
    <name type="common">yellow-billed parrot</name>
    <dbReference type="NCBI Taxonomy" id="241587"/>
    <lineage>
        <taxon>Eukaryota</taxon>
        <taxon>Metazoa</taxon>
        <taxon>Chordata</taxon>
        <taxon>Craniata</taxon>
        <taxon>Vertebrata</taxon>
        <taxon>Euteleostomi</taxon>
        <taxon>Archelosauria</taxon>
        <taxon>Archosauria</taxon>
        <taxon>Dinosauria</taxon>
        <taxon>Saurischia</taxon>
        <taxon>Theropoda</taxon>
        <taxon>Coelurosauria</taxon>
        <taxon>Aves</taxon>
        <taxon>Neognathae</taxon>
        <taxon>Neoaves</taxon>
        <taxon>Telluraves</taxon>
        <taxon>Australaves</taxon>
        <taxon>Psittaciformes</taxon>
        <taxon>Psittacidae</taxon>
        <taxon>Amazona</taxon>
    </lineage>
</organism>
<evidence type="ECO:0000256" key="7">
    <source>
        <dbReference type="ARBA" id="ARBA00023170"/>
    </source>
</evidence>
<comment type="similarity">
    <text evidence="9">Belongs to the G-protein coupled receptor 1 family.</text>
</comment>
<dbReference type="PRINTS" id="PR00237">
    <property type="entry name" value="GPCRRHODOPSN"/>
</dbReference>
<keyword evidence="10" id="KW-0716">Sensory transduction</keyword>
<dbReference type="Proteomes" id="UP000694522">
    <property type="component" value="Unplaced"/>
</dbReference>
<accession>A0A8B9GHV9</accession>
<sequence length="359" mass="40888">MDGAFLQTLLTITYDTTLSRAEVMALGNFSQVTEFILLGLSDTRELQVLFFIFFFLAYAMVLLGNLLIIVTVRTNPKLLSPMYFLLCNLSVLDICCTSVISPRLLVDLLFKRKAIDFEDCMAQLFFLHFVGASEMFLLTVMAYDRYTAICKPLHYTAIMNQRVCWLLVFACWAGGFLHSIVQTLLTVQLPFCGPNTIDNYFCDVPLVIRLACTDIYVIEWLMASNSGLISLFCFLVLVISYTFILVTIRVRFTEGHWKALSTCASHVMVVTIFFVPCIFIYLRPFSTFPSDKHICVIYTVLSPVLNPLIYTLRNNEVKASMWKLWNHCRMQISVVLSPPLLASGPLSPSMNRFFTVENT</sequence>
<feature type="domain" description="G-protein coupled receptors family 1 profile" evidence="11">
    <location>
        <begin position="64"/>
        <end position="310"/>
    </location>
</feature>
<evidence type="ECO:0000313" key="12">
    <source>
        <dbReference type="Ensembl" id="ENSACOP00000021839.1"/>
    </source>
</evidence>
<evidence type="ECO:0000256" key="2">
    <source>
        <dbReference type="ARBA" id="ARBA00022692"/>
    </source>
</evidence>
<keyword evidence="5 9" id="KW-0297">G-protein coupled receptor</keyword>
<dbReference type="PROSITE" id="PS50262">
    <property type="entry name" value="G_PROTEIN_RECEP_F1_2"/>
    <property type="match status" value="1"/>
</dbReference>
<dbReference type="InterPro" id="IPR000276">
    <property type="entry name" value="GPCR_Rhodpsn"/>
</dbReference>